<accession>A0A7W7NY19</accession>
<gene>
    <name evidence="1" type="ORF">HNP46_000059</name>
</gene>
<reference evidence="1 2" key="1">
    <citation type="submission" date="2020-08" db="EMBL/GenBank/DDBJ databases">
        <title>Functional genomics of gut bacteria from endangered species of beetles.</title>
        <authorList>
            <person name="Carlos-Shanley C."/>
        </authorList>
    </citation>
    <scope>NUCLEOTIDE SEQUENCE [LARGE SCALE GENOMIC DNA]</scope>
    <source>
        <strain evidence="1 2">S00179</strain>
    </source>
</reference>
<dbReference type="EMBL" id="JACHLI010000001">
    <property type="protein sequence ID" value="MBB4861248.1"/>
    <property type="molecule type" value="Genomic_DNA"/>
</dbReference>
<dbReference type="Pfam" id="PF12952">
    <property type="entry name" value="DUF3841"/>
    <property type="match status" value="1"/>
</dbReference>
<evidence type="ECO:0008006" key="3">
    <source>
        <dbReference type="Google" id="ProtNLM"/>
    </source>
</evidence>
<evidence type="ECO:0000313" key="2">
    <source>
        <dbReference type="Proteomes" id="UP000566995"/>
    </source>
</evidence>
<dbReference type="AlphaFoldDB" id="A0A7W7NY19"/>
<sequence>MHVTAVQRQAGVRHFIRKDGTVPAWMAVDKRVLLALSTTSNSTVPAHLADEHVGHVYPWMISQMESSGLARPEGANTPWWCWLQYNSFFCRPPADSSNQVLLELSLPAHIVLASCFDDWHMVINNSPITSSEREWSALCYRLAKAGFPGAIPEKLPPEQQSWVEEKWPTIFDLQWHGDVDWSPQVPILDRCVQGVFWSMQPEYIVAVRDFGILDDDEALDPLS</sequence>
<dbReference type="InterPro" id="IPR024211">
    <property type="entry name" value="DUF3841"/>
</dbReference>
<proteinExistence type="predicted"/>
<comment type="caution">
    <text evidence="1">The sequence shown here is derived from an EMBL/GenBank/DDBJ whole genome shotgun (WGS) entry which is preliminary data.</text>
</comment>
<organism evidence="1 2">
    <name type="scientific">Pseudomonas nitroreducens</name>
    <dbReference type="NCBI Taxonomy" id="46680"/>
    <lineage>
        <taxon>Bacteria</taxon>
        <taxon>Pseudomonadati</taxon>
        <taxon>Pseudomonadota</taxon>
        <taxon>Gammaproteobacteria</taxon>
        <taxon>Pseudomonadales</taxon>
        <taxon>Pseudomonadaceae</taxon>
        <taxon>Pseudomonas</taxon>
    </lineage>
</organism>
<dbReference type="RefSeq" id="WP_184585523.1">
    <property type="nucleotide sequence ID" value="NZ_JACHLI010000001.1"/>
</dbReference>
<evidence type="ECO:0000313" key="1">
    <source>
        <dbReference type="EMBL" id="MBB4861248.1"/>
    </source>
</evidence>
<dbReference type="Proteomes" id="UP000566995">
    <property type="component" value="Unassembled WGS sequence"/>
</dbReference>
<protein>
    <recommendedName>
        <fullName evidence="3">DUF3841 domain-containing protein</fullName>
    </recommendedName>
</protein>
<name>A0A7W7NY19_PSENT</name>